<reference evidence="2 3" key="1">
    <citation type="submission" date="2024-05" db="EMBL/GenBank/DDBJ databases">
        <title>Genome sequencing and assembly of Indian major carp, Cirrhinus mrigala (Hamilton, 1822).</title>
        <authorList>
            <person name="Mohindra V."/>
            <person name="Chowdhury L.M."/>
            <person name="Lal K."/>
            <person name="Jena J.K."/>
        </authorList>
    </citation>
    <scope>NUCLEOTIDE SEQUENCE [LARGE SCALE GENOMIC DNA]</scope>
    <source>
        <strain evidence="2">CM1030</strain>
        <tissue evidence="2">Blood</tissue>
    </source>
</reference>
<sequence length="101" mass="11000">GILRPLPAAFAATSTPHPRTCAGGWEPCRNGCMEQDLVEVEGKRLFGAAGVGSKKPGGYFTASKPDDQFTISPELETEVKEITKQDQQKPTKSERPADYYN</sequence>
<keyword evidence="3" id="KW-1185">Reference proteome</keyword>
<feature type="non-terminal residue" evidence="2">
    <location>
        <position position="1"/>
    </location>
</feature>
<protein>
    <submittedName>
        <fullName evidence="2">Uncharacterized protein</fullName>
    </submittedName>
</protein>
<dbReference type="AlphaFoldDB" id="A0ABD0RM67"/>
<accession>A0ABD0RM67</accession>
<gene>
    <name evidence="2" type="ORF">M9458_002809</name>
</gene>
<proteinExistence type="predicted"/>
<dbReference type="EMBL" id="JAMKFB020000002">
    <property type="protein sequence ID" value="KAL0199622.1"/>
    <property type="molecule type" value="Genomic_DNA"/>
</dbReference>
<dbReference type="Proteomes" id="UP001529510">
    <property type="component" value="Unassembled WGS sequence"/>
</dbReference>
<organism evidence="2 3">
    <name type="scientific">Cirrhinus mrigala</name>
    <name type="common">Mrigala</name>
    <dbReference type="NCBI Taxonomy" id="683832"/>
    <lineage>
        <taxon>Eukaryota</taxon>
        <taxon>Metazoa</taxon>
        <taxon>Chordata</taxon>
        <taxon>Craniata</taxon>
        <taxon>Vertebrata</taxon>
        <taxon>Euteleostomi</taxon>
        <taxon>Actinopterygii</taxon>
        <taxon>Neopterygii</taxon>
        <taxon>Teleostei</taxon>
        <taxon>Ostariophysi</taxon>
        <taxon>Cypriniformes</taxon>
        <taxon>Cyprinidae</taxon>
        <taxon>Labeoninae</taxon>
        <taxon>Labeonini</taxon>
        <taxon>Cirrhinus</taxon>
    </lineage>
</organism>
<feature type="region of interest" description="Disordered" evidence="1">
    <location>
        <begin position="56"/>
        <end position="101"/>
    </location>
</feature>
<evidence type="ECO:0000313" key="2">
    <source>
        <dbReference type="EMBL" id="KAL0199622.1"/>
    </source>
</evidence>
<feature type="non-terminal residue" evidence="2">
    <location>
        <position position="101"/>
    </location>
</feature>
<evidence type="ECO:0000256" key="1">
    <source>
        <dbReference type="SAM" id="MobiDB-lite"/>
    </source>
</evidence>
<evidence type="ECO:0000313" key="3">
    <source>
        <dbReference type="Proteomes" id="UP001529510"/>
    </source>
</evidence>
<comment type="caution">
    <text evidence="2">The sequence shown here is derived from an EMBL/GenBank/DDBJ whole genome shotgun (WGS) entry which is preliminary data.</text>
</comment>
<feature type="compositionally biased region" description="Basic and acidic residues" evidence="1">
    <location>
        <begin position="77"/>
        <end position="101"/>
    </location>
</feature>
<name>A0ABD0RM67_CIRMR</name>